<reference evidence="10 11" key="1">
    <citation type="submission" date="2007-06" db="EMBL/GenBank/DDBJ databases">
        <authorList>
            <person name="Shimkets L."/>
            <person name="Ferriera S."/>
            <person name="Johnson J."/>
            <person name="Kravitz S."/>
            <person name="Beeson K."/>
            <person name="Sutton G."/>
            <person name="Rogers Y.-H."/>
            <person name="Friedman R."/>
            <person name="Frazier M."/>
            <person name="Venter J.C."/>
        </authorList>
    </citation>
    <scope>NUCLEOTIDE SEQUENCE [LARGE SCALE GENOMIC DNA]</scope>
    <source>
        <strain evidence="10 11">SIR-1</strain>
    </source>
</reference>
<name>A6FZ13_9BACT</name>
<evidence type="ECO:0000256" key="1">
    <source>
        <dbReference type="ARBA" id="ARBA00004651"/>
    </source>
</evidence>
<keyword evidence="4" id="KW-0067">ATP-binding</keyword>
<keyword evidence="6 7" id="KW-0472">Membrane</keyword>
<feature type="transmembrane region" description="Helical" evidence="7">
    <location>
        <begin position="15"/>
        <end position="31"/>
    </location>
</feature>
<dbReference type="GO" id="GO:0005524">
    <property type="term" value="F:ATP binding"/>
    <property type="evidence" value="ECO:0007669"/>
    <property type="project" value="UniProtKB-KW"/>
</dbReference>
<evidence type="ECO:0000313" key="10">
    <source>
        <dbReference type="EMBL" id="EDM81168.1"/>
    </source>
</evidence>
<feature type="transmembrane region" description="Helical" evidence="7">
    <location>
        <begin position="90"/>
        <end position="108"/>
    </location>
</feature>
<dbReference type="Gene3D" id="3.40.50.300">
    <property type="entry name" value="P-loop containing nucleotide triphosphate hydrolases"/>
    <property type="match status" value="1"/>
</dbReference>
<evidence type="ECO:0000259" key="8">
    <source>
        <dbReference type="PROSITE" id="PS50893"/>
    </source>
</evidence>
<dbReference type="PANTHER" id="PTHR24221:SF579">
    <property type="entry name" value="ABC TRANSPORTER"/>
    <property type="match status" value="1"/>
</dbReference>
<dbReference type="PANTHER" id="PTHR24221">
    <property type="entry name" value="ATP-BINDING CASSETTE SUB-FAMILY B"/>
    <property type="match status" value="1"/>
</dbReference>
<comment type="caution">
    <text evidence="10">The sequence shown here is derived from an EMBL/GenBank/DDBJ whole genome shotgun (WGS) entry which is preliminary data.</text>
</comment>
<dbReference type="Pfam" id="PF00005">
    <property type="entry name" value="ABC_tran"/>
    <property type="match status" value="1"/>
</dbReference>
<feature type="transmembrane region" description="Helical" evidence="7">
    <location>
        <begin position="308"/>
        <end position="327"/>
    </location>
</feature>
<keyword evidence="2 7" id="KW-0812">Transmembrane</keyword>
<dbReference type="eggNOG" id="COG1132">
    <property type="taxonomic scope" value="Bacteria"/>
</dbReference>
<dbReference type="EMBL" id="ABCS01000005">
    <property type="protein sequence ID" value="EDM81168.1"/>
    <property type="molecule type" value="Genomic_DNA"/>
</dbReference>
<dbReference type="InterPro" id="IPR003593">
    <property type="entry name" value="AAA+_ATPase"/>
</dbReference>
<dbReference type="PROSITE" id="PS50929">
    <property type="entry name" value="ABC_TM1F"/>
    <property type="match status" value="1"/>
</dbReference>
<feature type="transmembrane region" description="Helical" evidence="7">
    <location>
        <begin position="156"/>
        <end position="178"/>
    </location>
</feature>
<feature type="transmembrane region" description="Helical" evidence="7">
    <location>
        <begin position="38"/>
        <end position="56"/>
    </location>
</feature>
<feature type="domain" description="ABC transmembrane type-1" evidence="9">
    <location>
        <begin position="42"/>
        <end position="329"/>
    </location>
</feature>
<gene>
    <name evidence="10" type="ORF">PPSIR1_30170</name>
</gene>
<dbReference type="Gene3D" id="1.20.1560.10">
    <property type="entry name" value="ABC transporter type 1, transmembrane domain"/>
    <property type="match status" value="1"/>
</dbReference>
<dbReference type="STRING" id="391625.PPSIR1_30170"/>
<dbReference type="AlphaFoldDB" id="A6FZ13"/>
<evidence type="ECO:0000256" key="5">
    <source>
        <dbReference type="ARBA" id="ARBA00022989"/>
    </source>
</evidence>
<sequence length="665" mass="71592">MSEASADSDAPPAETPRGVVATVVFVLRFVLRYATRYWVSYLFGFLALAATNWAVVRIPTLVGEILNELEAAGSEGLARSEAAADLAVELMVWASALVIVRTFSRVLFFNPGRDIQYRVGVDLFSHLLSLQRPFYVRRKVGELVSVAANDTQSVRLLVGFAGLQVCNVLVAIPLHLWQLLRTDWVLTLWCVTPVLLGGIYMRWTVSRFYAMVRSSLERLARLSDRILESFAGVATIRSHGAEEAAVARFEVSNRDYLDLQLDVARLRAFAMPVLGFSGFVGTGLVLWVGGQRVLDDELLIGDLATFTALLMSLVSLLTSLAWVLTAVSRGTVALDRVQELLDRDPELPEASASHTLDASPRLELRELTFRHPGRDEPSLRGISAVVEPGQTLGIFGRTGSGKTTLIDILARIYSPPKGSVFIDGLDARHLELGPLRAGMAVVPQTPFLFSTTLRDNIRLLGEDAAVIAADDAARPESGLLAGLTRGRTDAVDGARAGQARVERAAGLDLRAPDPHLDAVIEAACMGPDLAALPEGLDTVVGERGVMLSGGQRQRTALARALYRRPRLLLLDDVLSAVDQATEVKLVAAIRGLSGQDGPDGQGQAPTTVIVSHRTSVLEHADEILVLDEGGLVERGTHAQLVGQGGVYAAAHEHQNEDQGGEAGRG</sequence>
<accession>A6FZ13</accession>
<keyword evidence="3" id="KW-0547">Nucleotide-binding</keyword>
<protein>
    <submittedName>
        <fullName evidence="10">ABC transporter-related protein</fullName>
    </submittedName>
</protein>
<evidence type="ECO:0000256" key="2">
    <source>
        <dbReference type="ARBA" id="ARBA00022692"/>
    </source>
</evidence>
<dbReference type="InterPro" id="IPR003439">
    <property type="entry name" value="ABC_transporter-like_ATP-bd"/>
</dbReference>
<feature type="transmembrane region" description="Helical" evidence="7">
    <location>
        <begin position="184"/>
        <end position="203"/>
    </location>
</feature>
<dbReference type="OrthoDB" id="5480201at2"/>
<dbReference type="GO" id="GO:0016887">
    <property type="term" value="F:ATP hydrolysis activity"/>
    <property type="evidence" value="ECO:0007669"/>
    <property type="project" value="InterPro"/>
</dbReference>
<evidence type="ECO:0000256" key="6">
    <source>
        <dbReference type="ARBA" id="ARBA00023136"/>
    </source>
</evidence>
<evidence type="ECO:0000256" key="4">
    <source>
        <dbReference type="ARBA" id="ARBA00022840"/>
    </source>
</evidence>
<dbReference type="InterPro" id="IPR039421">
    <property type="entry name" value="Type_1_exporter"/>
</dbReference>
<dbReference type="SMART" id="SM00382">
    <property type="entry name" value="AAA"/>
    <property type="match status" value="1"/>
</dbReference>
<evidence type="ECO:0000256" key="3">
    <source>
        <dbReference type="ARBA" id="ARBA00022741"/>
    </source>
</evidence>
<dbReference type="InterPro" id="IPR011527">
    <property type="entry name" value="ABC1_TM_dom"/>
</dbReference>
<dbReference type="InterPro" id="IPR036640">
    <property type="entry name" value="ABC1_TM_sf"/>
</dbReference>
<keyword evidence="5 7" id="KW-1133">Transmembrane helix</keyword>
<feature type="domain" description="ABC transporter" evidence="8">
    <location>
        <begin position="362"/>
        <end position="653"/>
    </location>
</feature>
<proteinExistence type="predicted"/>
<evidence type="ECO:0000256" key="7">
    <source>
        <dbReference type="SAM" id="Phobius"/>
    </source>
</evidence>
<dbReference type="RefSeq" id="WP_006969712.1">
    <property type="nucleotide sequence ID" value="NZ_ABCS01000005.1"/>
</dbReference>
<dbReference type="GO" id="GO:0140359">
    <property type="term" value="F:ABC-type transporter activity"/>
    <property type="evidence" value="ECO:0007669"/>
    <property type="project" value="InterPro"/>
</dbReference>
<evidence type="ECO:0000313" key="11">
    <source>
        <dbReference type="Proteomes" id="UP000005801"/>
    </source>
</evidence>
<dbReference type="Proteomes" id="UP000005801">
    <property type="component" value="Unassembled WGS sequence"/>
</dbReference>
<organism evidence="10 11">
    <name type="scientific">Plesiocystis pacifica SIR-1</name>
    <dbReference type="NCBI Taxonomy" id="391625"/>
    <lineage>
        <taxon>Bacteria</taxon>
        <taxon>Pseudomonadati</taxon>
        <taxon>Myxococcota</taxon>
        <taxon>Polyangia</taxon>
        <taxon>Nannocystales</taxon>
        <taxon>Nannocystaceae</taxon>
        <taxon>Plesiocystis</taxon>
    </lineage>
</organism>
<dbReference type="GO" id="GO:0005886">
    <property type="term" value="C:plasma membrane"/>
    <property type="evidence" value="ECO:0007669"/>
    <property type="project" value="UniProtKB-SubCell"/>
</dbReference>
<dbReference type="InterPro" id="IPR027417">
    <property type="entry name" value="P-loop_NTPase"/>
</dbReference>
<evidence type="ECO:0000259" key="9">
    <source>
        <dbReference type="PROSITE" id="PS50929"/>
    </source>
</evidence>
<feature type="transmembrane region" description="Helical" evidence="7">
    <location>
        <begin position="269"/>
        <end position="288"/>
    </location>
</feature>
<dbReference type="Pfam" id="PF00664">
    <property type="entry name" value="ABC_membrane"/>
    <property type="match status" value="1"/>
</dbReference>
<comment type="subcellular location">
    <subcellularLocation>
        <location evidence="1">Cell membrane</location>
        <topology evidence="1">Multi-pass membrane protein</topology>
    </subcellularLocation>
</comment>
<dbReference type="SUPFAM" id="SSF90123">
    <property type="entry name" value="ABC transporter transmembrane region"/>
    <property type="match status" value="1"/>
</dbReference>
<keyword evidence="11" id="KW-1185">Reference proteome</keyword>
<dbReference type="PROSITE" id="PS50893">
    <property type="entry name" value="ABC_TRANSPORTER_2"/>
    <property type="match status" value="1"/>
</dbReference>
<dbReference type="SUPFAM" id="SSF52540">
    <property type="entry name" value="P-loop containing nucleoside triphosphate hydrolases"/>
    <property type="match status" value="1"/>
</dbReference>